<feature type="domain" description="LysR substrate-binding" evidence="6">
    <location>
        <begin position="45"/>
        <end position="245"/>
    </location>
</feature>
<name>A0ABT0J614_9MICO</name>
<comment type="similarity">
    <text evidence="1">Belongs to the LysR transcriptional regulatory family.</text>
</comment>
<dbReference type="RefSeq" id="WP_416344766.1">
    <property type="nucleotide sequence ID" value="NZ_JALQCY010000004.1"/>
</dbReference>
<evidence type="ECO:0000256" key="4">
    <source>
        <dbReference type="ARBA" id="ARBA00023163"/>
    </source>
</evidence>
<evidence type="ECO:0000313" key="7">
    <source>
        <dbReference type="EMBL" id="MCK9794907.1"/>
    </source>
</evidence>
<dbReference type="EMBL" id="JALQCY010000004">
    <property type="protein sequence ID" value="MCK9794907.1"/>
    <property type="molecule type" value="Genomic_DNA"/>
</dbReference>
<accession>A0ABT0J614</accession>
<dbReference type="PANTHER" id="PTHR30346">
    <property type="entry name" value="TRANSCRIPTIONAL DUAL REGULATOR HCAR-RELATED"/>
    <property type="match status" value="1"/>
</dbReference>
<feature type="compositionally biased region" description="Basic and acidic residues" evidence="5">
    <location>
        <begin position="1"/>
        <end position="11"/>
    </location>
</feature>
<keyword evidence="4" id="KW-0804">Transcription</keyword>
<dbReference type="Pfam" id="PF03466">
    <property type="entry name" value="LysR_substrate"/>
    <property type="match status" value="1"/>
</dbReference>
<reference evidence="7 8" key="1">
    <citation type="submission" date="2022-02" db="EMBL/GenBank/DDBJ databases">
        <title>The car tank lid bacteriome: a reservoir of bacteria with potential in bioremediation of fuel.</title>
        <authorList>
            <person name="Vidal-Verdu A."/>
            <person name="Gomez-Martinez D."/>
            <person name="Latorre-Perez A."/>
            <person name="Pereto J."/>
            <person name="Porcar M."/>
        </authorList>
    </citation>
    <scope>NUCLEOTIDE SEQUENCE [LARGE SCALE GENOMIC DNA]</scope>
    <source>
        <strain evidence="7 8">4D.3</strain>
    </source>
</reference>
<feature type="region of interest" description="Disordered" evidence="5">
    <location>
        <begin position="257"/>
        <end position="319"/>
    </location>
</feature>
<dbReference type="Gene3D" id="3.40.190.10">
    <property type="entry name" value="Periplasmic binding protein-like II"/>
    <property type="match status" value="2"/>
</dbReference>
<feature type="compositionally biased region" description="Basic and acidic residues" evidence="5">
    <location>
        <begin position="263"/>
        <end position="290"/>
    </location>
</feature>
<gene>
    <name evidence="7" type="ORF">M1843_14240</name>
</gene>
<evidence type="ECO:0000313" key="8">
    <source>
        <dbReference type="Proteomes" id="UP001651050"/>
    </source>
</evidence>
<keyword evidence="2" id="KW-0805">Transcription regulation</keyword>
<evidence type="ECO:0000256" key="2">
    <source>
        <dbReference type="ARBA" id="ARBA00023015"/>
    </source>
</evidence>
<dbReference type="PANTHER" id="PTHR30346:SF0">
    <property type="entry name" value="HCA OPERON TRANSCRIPTIONAL ACTIVATOR HCAR"/>
    <property type="match status" value="1"/>
</dbReference>
<feature type="compositionally biased region" description="Acidic residues" evidence="5">
    <location>
        <begin position="12"/>
        <end position="21"/>
    </location>
</feature>
<sequence>MTDQPGERPDDAPEASSDDATPDIALDGVDADADIDADAGDGEHGGAGGAFRLGYVPGATPGRWSRTWRDRLPDVRLELVQVDAADAAAALADRRVDAAVLRLPVDKDELHAIPLYEELPVVVVSRDHLLAATTEEETVTADDLADDVVWLARDDVLFADGGPVPGQAPTAADPDAADDLRPATAADAIALVATGVGATVVPMSLARLHHRKDVTYRVLEGGPQAPVGLAWRADGLSEAELELVEEMIGIVRGRTVNSSRGRAGRDRAEPSEPARGAADGRREAGRRDGGRGGGQPSGRRPRTGGKPGRGRPRGGRGRR</sequence>
<protein>
    <submittedName>
        <fullName evidence="7">LysR substrate-binding domain-containing protein</fullName>
    </submittedName>
</protein>
<proteinExistence type="inferred from homology"/>
<evidence type="ECO:0000256" key="3">
    <source>
        <dbReference type="ARBA" id="ARBA00023125"/>
    </source>
</evidence>
<organism evidence="7 8">
    <name type="scientific">Isoptericola peretonis</name>
    <dbReference type="NCBI Taxonomy" id="2918523"/>
    <lineage>
        <taxon>Bacteria</taxon>
        <taxon>Bacillati</taxon>
        <taxon>Actinomycetota</taxon>
        <taxon>Actinomycetes</taxon>
        <taxon>Micrococcales</taxon>
        <taxon>Promicromonosporaceae</taxon>
        <taxon>Isoptericola</taxon>
    </lineage>
</organism>
<dbReference type="SUPFAM" id="SSF53850">
    <property type="entry name" value="Periplasmic binding protein-like II"/>
    <property type="match status" value="1"/>
</dbReference>
<evidence type="ECO:0000256" key="1">
    <source>
        <dbReference type="ARBA" id="ARBA00009437"/>
    </source>
</evidence>
<dbReference type="InterPro" id="IPR005119">
    <property type="entry name" value="LysR_subst-bd"/>
</dbReference>
<comment type="caution">
    <text evidence="7">The sequence shown here is derived from an EMBL/GenBank/DDBJ whole genome shotgun (WGS) entry which is preliminary data.</text>
</comment>
<evidence type="ECO:0000256" key="5">
    <source>
        <dbReference type="SAM" id="MobiDB-lite"/>
    </source>
</evidence>
<keyword evidence="3" id="KW-0238">DNA-binding</keyword>
<evidence type="ECO:0000259" key="6">
    <source>
        <dbReference type="Pfam" id="PF03466"/>
    </source>
</evidence>
<keyword evidence="8" id="KW-1185">Reference proteome</keyword>
<feature type="compositionally biased region" description="Basic residues" evidence="5">
    <location>
        <begin position="299"/>
        <end position="319"/>
    </location>
</feature>
<feature type="region of interest" description="Disordered" evidence="5">
    <location>
        <begin position="1"/>
        <end position="51"/>
    </location>
</feature>
<dbReference type="Proteomes" id="UP001651050">
    <property type="component" value="Unassembled WGS sequence"/>
</dbReference>
<feature type="compositionally biased region" description="Acidic residues" evidence="5">
    <location>
        <begin position="29"/>
        <end position="40"/>
    </location>
</feature>